<dbReference type="PATRIC" id="fig|864069.3.peg.4096"/>
<accession>I4YTC1</accession>
<dbReference type="HOGENOM" id="CLU_2899190_0_0_5"/>
<proteinExistence type="predicted"/>
<protein>
    <submittedName>
        <fullName evidence="2">Uncharacterized protein</fullName>
    </submittedName>
</protein>
<evidence type="ECO:0000313" key="3">
    <source>
        <dbReference type="Proteomes" id="UP000003947"/>
    </source>
</evidence>
<feature type="compositionally biased region" description="Basic and acidic residues" evidence="1">
    <location>
        <begin position="31"/>
        <end position="45"/>
    </location>
</feature>
<dbReference type="AlphaFoldDB" id="I4YTC1"/>
<gene>
    <name evidence="2" type="ORF">MicloDRAFT_00037700</name>
</gene>
<sequence>MARKPEDVKPPDGRPLQSPAAENARTGQDAPPHDKVHPKVHKNQDEEPVQDATGQPVVEDEP</sequence>
<evidence type="ECO:0000256" key="1">
    <source>
        <dbReference type="SAM" id="MobiDB-lite"/>
    </source>
</evidence>
<dbReference type="Proteomes" id="UP000003947">
    <property type="component" value="Unassembled WGS sequence"/>
</dbReference>
<evidence type="ECO:0000313" key="2">
    <source>
        <dbReference type="EMBL" id="EIM27213.1"/>
    </source>
</evidence>
<reference evidence="2 3" key="1">
    <citation type="submission" date="2012-02" db="EMBL/GenBank/DDBJ databases">
        <title>Improved High-Quality Draft sequence of Microvirga sp. WSM3557.</title>
        <authorList>
            <consortium name="US DOE Joint Genome Institute"/>
            <person name="Lucas S."/>
            <person name="Han J."/>
            <person name="Lapidus A."/>
            <person name="Cheng J.-F."/>
            <person name="Goodwin L."/>
            <person name="Pitluck S."/>
            <person name="Peters L."/>
            <person name="Zhang X."/>
            <person name="Detter J.C."/>
            <person name="Han C."/>
            <person name="Tapia R."/>
            <person name="Land M."/>
            <person name="Hauser L."/>
            <person name="Kyrpides N."/>
            <person name="Ivanova N."/>
            <person name="Pagani I."/>
            <person name="Brau L."/>
            <person name="Yates R."/>
            <person name="O'Hara G."/>
            <person name="Rui T."/>
            <person name="Howieson J."/>
            <person name="Reeve W."/>
            <person name="Woyke T."/>
        </authorList>
    </citation>
    <scope>NUCLEOTIDE SEQUENCE [LARGE SCALE GENOMIC DNA]</scope>
    <source>
        <strain evidence="2 3">WSM3557</strain>
    </source>
</reference>
<keyword evidence="3" id="KW-1185">Reference proteome</keyword>
<feature type="region of interest" description="Disordered" evidence="1">
    <location>
        <begin position="1"/>
        <end position="62"/>
    </location>
</feature>
<dbReference type="EMBL" id="JH660645">
    <property type="protein sequence ID" value="EIM27213.1"/>
    <property type="molecule type" value="Genomic_DNA"/>
</dbReference>
<organism evidence="2 3">
    <name type="scientific">Microvirga lotononidis</name>
    <dbReference type="NCBI Taxonomy" id="864069"/>
    <lineage>
        <taxon>Bacteria</taxon>
        <taxon>Pseudomonadati</taxon>
        <taxon>Pseudomonadota</taxon>
        <taxon>Alphaproteobacteria</taxon>
        <taxon>Hyphomicrobiales</taxon>
        <taxon>Methylobacteriaceae</taxon>
        <taxon>Microvirga</taxon>
    </lineage>
</organism>
<name>I4YTC1_9HYPH</name>
<dbReference type="OrthoDB" id="9938101at2"/>
<dbReference type="RefSeq" id="WP_009763263.1">
    <property type="nucleotide sequence ID" value="NZ_CP141048.1"/>
</dbReference>
<feature type="compositionally biased region" description="Basic and acidic residues" evidence="1">
    <location>
        <begin position="1"/>
        <end position="12"/>
    </location>
</feature>